<evidence type="ECO:0000256" key="4">
    <source>
        <dbReference type="RuleBase" id="RU367022"/>
    </source>
</evidence>
<keyword evidence="2 4" id="KW-1133">Transmembrane helix</keyword>
<feature type="transmembrane region" description="Helical" evidence="4">
    <location>
        <begin position="154"/>
        <end position="171"/>
    </location>
</feature>
<name>A0A9P4M587_9PEZI</name>
<keyword evidence="4" id="KW-0187">Copper transport</keyword>
<gene>
    <name evidence="5" type="ORF">NA57DRAFT_76591</name>
</gene>
<dbReference type="PANTHER" id="PTHR12483:SF120">
    <property type="entry name" value="HIGH-AFFINITY COPPER TRANSPORTER CTRA2"/>
    <property type="match status" value="1"/>
</dbReference>
<feature type="transmembrane region" description="Helical" evidence="4">
    <location>
        <begin position="61"/>
        <end position="81"/>
    </location>
</feature>
<keyword evidence="4" id="KW-0406">Ion transport</keyword>
<keyword evidence="1 4" id="KW-0812">Transmembrane</keyword>
<evidence type="ECO:0000256" key="1">
    <source>
        <dbReference type="ARBA" id="ARBA00022692"/>
    </source>
</evidence>
<dbReference type="GO" id="GO:0005886">
    <property type="term" value="C:plasma membrane"/>
    <property type="evidence" value="ECO:0007669"/>
    <property type="project" value="TreeGrafter"/>
</dbReference>
<comment type="caution">
    <text evidence="5">The sequence shown here is derived from an EMBL/GenBank/DDBJ whole genome shotgun (WGS) entry which is preliminary data.</text>
</comment>
<protein>
    <recommendedName>
        <fullName evidence="4">Copper transport protein</fullName>
    </recommendedName>
</protein>
<dbReference type="Pfam" id="PF04145">
    <property type="entry name" value="Ctr"/>
    <property type="match status" value="1"/>
</dbReference>
<comment type="similarity">
    <text evidence="4">Belongs to the copper transporter (Ctr) (TC 1.A.56) family. SLC31A subfamily.</text>
</comment>
<keyword evidence="4" id="KW-0186">Copper</keyword>
<reference evidence="5" key="1">
    <citation type="journal article" date="2020" name="Stud. Mycol.">
        <title>101 Dothideomycetes genomes: a test case for predicting lifestyles and emergence of pathogens.</title>
        <authorList>
            <person name="Haridas S."/>
            <person name="Albert R."/>
            <person name="Binder M."/>
            <person name="Bloem J."/>
            <person name="Labutti K."/>
            <person name="Salamov A."/>
            <person name="Andreopoulos B."/>
            <person name="Baker S."/>
            <person name="Barry K."/>
            <person name="Bills G."/>
            <person name="Bluhm B."/>
            <person name="Cannon C."/>
            <person name="Castanera R."/>
            <person name="Culley D."/>
            <person name="Daum C."/>
            <person name="Ezra D."/>
            <person name="Gonzalez J."/>
            <person name="Henrissat B."/>
            <person name="Kuo A."/>
            <person name="Liang C."/>
            <person name="Lipzen A."/>
            <person name="Lutzoni F."/>
            <person name="Magnuson J."/>
            <person name="Mondo S."/>
            <person name="Nolan M."/>
            <person name="Ohm R."/>
            <person name="Pangilinan J."/>
            <person name="Park H.-J."/>
            <person name="Ramirez L."/>
            <person name="Alfaro M."/>
            <person name="Sun H."/>
            <person name="Tritt A."/>
            <person name="Yoshinaga Y."/>
            <person name="Zwiers L.-H."/>
            <person name="Turgeon B."/>
            <person name="Goodwin S."/>
            <person name="Spatafora J."/>
            <person name="Crous P."/>
            <person name="Grigoriev I."/>
        </authorList>
    </citation>
    <scope>NUCLEOTIDE SEQUENCE</scope>
    <source>
        <strain evidence="5">CBS 133067</strain>
    </source>
</reference>
<proteinExistence type="inferred from homology"/>
<evidence type="ECO:0000313" key="5">
    <source>
        <dbReference type="EMBL" id="KAF2097783.1"/>
    </source>
</evidence>
<dbReference type="AlphaFoldDB" id="A0A9P4M587"/>
<dbReference type="PANTHER" id="PTHR12483">
    <property type="entry name" value="SOLUTE CARRIER FAMILY 31 COPPER TRANSPORTERS"/>
    <property type="match status" value="1"/>
</dbReference>
<keyword evidence="4" id="KW-0813">Transport</keyword>
<evidence type="ECO:0000256" key="3">
    <source>
        <dbReference type="ARBA" id="ARBA00023136"/>
    </source>
</evidence>
<feature type="transmembrane region" description="Helical" evidence="4">
    <location>
        <begin position="177"/>
        <end position="197"/>
    </location>
</feature>
<comment type="subcellular location">
    <subcellularLocation>
        <location evidence="4">Membrane</location>
        <topology evidence="4">Multi-pass membrane protein</topology>
    </subcellularLocation>
</comment>
<dbReference type="Proteomes" id="UP000799772">
    <property type="component" value="Unassembled WGS sequence"/>
</dbReference>
<dbReference type="OrthoDB" id="73901at2759"/>
<organism evidence="5 6">
    <name type="scientific">Rhizodiscina lignyota</name>
    <dbReference type="NCBI Taxonomy" id="1504668"/>
    <lineage>
        <taxon>Eukaryota</taxon>
        <taxon>Fungi</taxon>
        <taxon>Dikarya</taxon>
        <taxon>Ascomycota</taxon>
        <taxon>Pezizomycotina</taxon>
        <taxon>Dothideomycetes</taxon>
        <taxon>Pleosporomycetidae</taxon>
        <taxon>Aulographales</taxon>
        <taxon>Rhizodiscinaceae</taxon>
        <taxon>Rhizodiscina</taxon>
    </lineage>
</organism>
<dbReference type="EMBL" id="ML978127">
    <property type="protein sequence ID" value="KAF2097783.1"/>
    <property type="molecule type" value="Genomic_DNA"/>
</dbReference>
<dbReference type="InterPro" id="IPR007274">
    <property type="entry name" value="Cop_transporter"/>
</dbReference>
<evidence type="ECO:0000313" key="6">
    <source>
        <dbReference type="Proteomes" id="UP000799772"/>
    </source>
</evidence>
<evidence type="ECO:0000256" key="2">
    <source>
        <dbReference type="ARBA" id="ARBA00022989"/>
    </source>
</evidence>
<sequence length="203" mass="22245">MSTVPLSQATTSMDMSMPTTTASMDMSGMSMAASDMSMTFFGGTGTSLYSMQFTPSTTGGYAGACIFLIVLAILYRCLFAFKQVLENRWMAAAINRRYVVVADKTPESERIRASQDSKIAVLSANGIEEEVKIAYRPRPATMPWRFSVDLPRSFLVMVILGVGYLLMLAVMTLNVGYFGSVLAGAFIGELLVGRFNVHMEEHH</sequence>
<keyword evidence="3 4" id="KW-0472">Membrane</keyword>
<dbReference type="GO" id="GO:0005375">
    <property type="term" value="F:copper ion transmembrane transporter activity"/>
    <property type="evidence" value="ECO:0007669"/>
    <property type="project" value="UniProtKB-UniRule"/>
</dbReference>
<accession>A0A9P4M587</accession>
<keyword evidence="6" id="KW-1185">Reference proteome</keyword>